<reference evidence="1 2" key="1">
    <citation type="journal article" date="2022" name="Hortic Res">
        <title>A haplotype resolved chromosomal level avocado genome allows analysis of novel avocado genes.</title>
        <authorList>
            <person name="Nath O."/>
            <person name="Fletcher S.J."/>
            <person name="Hayward A."/>
            <person name="Shaw L.M."/>
            <person name="Masouleh A.K."/>
            <person name="Furtado A."/>
            <person name="Henry R.J."/>
            <person name="Mitter N."/>
        </authorList>
    </citation>
    <scope>NUCLEOTIDE SEQUENCE [LARGE SCALE GENOMIC DNA]</scope>
    <source>
        <strain evidence="2">cv. Hass</strain>
    </source>
</reference>
<protein>
    <submittedName>
        <fullName evidence="1">Uncharacterized protein</fullName>
    </submittedName>
</protein>
<name>A0ACC2M2V4_PERAE</name>
<accession>A0ACC2M2V4</accession>
<keyword evidence="2" id="KW-1185">Reference proteome</keyword>
<sequence length="1607" mass="180284">MWKIWILFPFFPKPKSNVSCHCLFAAADIIVFRVCFTVFNSVGKSSMELAKTDSERCCQMYCEVICAKCMKKKASVVDDGSNPVLLCKYWLRDYWNGPFEQDGCSSYSTPLTSPAMSMTSYESCLSSLGDLLADLDFEREDEEETSEIAQVDSFQGFNRHLEDQVDGNSLEGIDIQNYNDGDKLDSFLLTLPTEENNRFSSKTVEDLEDNKGEKLNLCSDTSGVASATEKPISFSKGEIKSYPPLNIDSDTRIWAPPESENQEEDAVGSVADDHDYEECYDGRKWGQSCSSSSLDDELGGSYSFKEQWQKAMVEVMNGRFRVLVRKLLTLERIPFSEFAGDSESWLDVVTSVSWKAAMLIKPGITDKGSATDPGSFVKVKCIASGKRRESQVIRGLVFSKKPGHKHMQTTYKNPRLLLFHGGLGGPEGGLSSLNSIEQEKKHLKSTIELVEMCCPNVVLVEKAVSRDVQESLQAKEGLLNAKLKQCDTFHTEKVVEEYHFSYNEGARRLAKTLMFFEGCPIPLFCTILLKDQRAIFSSTHTDGHGNDISSCDIASNTNISSLKGSSSFLCISSKQSNTSVDNQFQMPPKDDGKTLFDPQCILVLLTSMHIKRGTACKQNQLSRIMFYGSSDMSLGQFLHGILLNQKHQCSTCGEPPEAHNFSYIHKKGKLSVVVKRLSPELLLSSEAKGKLWMWRLCLKCERENGIPKPTRRVTMSSLAHCLSFGKFLDLSISNSTASSRLASCGHLLHRDCLQFYGLGSMVAMVGFSTVDIYTACMPSPILEFNNPNGREWLQNEAKKVLWKGNLLFEEVTSSLQKIVSTFSYSLANQLANELNETEKMLRQEKSDFEKAISKNGNWGQTAHHILNLNRLNHELLLELYVWDRRLQLLHLPSSVSNANYSAVHKEKLYMQRDDINGQTIHERSMAEHGKTIAEDHSHLLTGKDEASLSPGDHQAHNLINGEPSMNITVAETSMLNPQVSQSLLKDTVVESRPAGSGICDSTGAKMSRSVRSSIDQDSTDTGGRELNYSSQAQDPSTRSDDLAAFLPSNGTDCQKKHTPTSDHIAAEISVQNEAIAGSDLKNETVNRSAAGERFIFSPFKELRPGIPLSQRLLHYNLEDYGSWVWAPFPETCKAYRMDLQNGCLRKFDFVNSYNPSYLYSVGQLVAPESSRLHFPINGDEQIVSVYEDEFSSIIACALALLQEQYCSVENKSKDKGKVQQDSDKSNENPNESLTSLDQEELLHSGCYIDPDQLPALSLEGFFSVDSLLLSKALHPEISLGIGNLPGHSKYSVICIYAKQFYALRKRCCPSELDYISSLSRSKKWDAQGGKSGVLFAKTLDDRFIVKQVKKTELNSFLMYAPEYFKHILHSLSSGSQTCLAKILGIYQVIIRQSKSGKGVRTNLMVMENIFFGRNITKLYDLKGVIHSRYAPDTGGTLLDQNFVEDMSSSPLFVGGKTKQRMQRAIWNDTSFLTSINVMDYSLLLGVDKQSREIVFGIIDYLRQYTWDKQLETWVKSSLVVPKNEMPTVISPKDYKKRFRKFMYTFFFAIPDNECFHRFQGLHRTAGKDGDSQFYNAKVVEEQILSHRAVSRLRVFFIIANPGLESHI</sequence>
<comment type="caution">
    <text evidence="1">The sequence shown here is derived from an EMBL/GenBank/DDBJ whole genome shotgun (WGS) entry which is preliminary data.</text>
</comment>
<proteinExistence type="predicted"/>
<dbReference type="EMBL" id="CM056813">
    <property type="protein sequence ID" value="KAJ8640014.1"/>
    <property type="molecule type" value="Genomic_DNA"/>
</dbReference>
<organism evidence="1 2">
    <name type="scientific">Persea americana</name>
    <name type="common">Avocado</name>
    <dbReference type="NCBI Taxonomy" id="3435"/>
    <lineage>
        <taxon>Eukaryota</taxon>
        <taxon>Viridiplantae</taxon>
        <taxon>Streptophyta</taxon>
        <taxon>Embryophyta</taxon>
        <taxon>Tracheophyta</taxon>
        <taxon>Spermatophyta</taxon>
        <taxon>Magnoliopsida</taxon>
        <taxon>Magnoliidae</taxon>
        <taxon>Laurales</taxon>
        <taxon>Lauraceae</taxon>
        <taxon>Persea</taxon>
    </lineage>
</organism>
<dbReference type="Proteomes" id="UP001234297">
    <property type="component" value="Chromosome 5"/>
</dbReference>
<evidence type="ECO:0000313" key="1">
    <source>
        <dbReference type="EMBL" id="KAJ8640014.1"/>
    </source>
</evidence>
<evidence type="ECO:0000313" key="2">
    <source>
        <dbReference type="Proteomes" id="UP001234297"/>
    </source>
</evidence>
<gene>
    <name evidence="1" type="ORF">MRB53_016708</name>
</gene>